<organism evidence="2 3">
    <name type="scientific">Potamilus streckersoni</name>
    <dbReference type="NCBI Taxonomy" id="2493646"/>
    <lineage>
        <taxon>Eukaryota</taxon>
        <taxon>Metazoa</taxon>
        <taxon>Spiralia</taxon>
        <taxon>Lophotrochozoa</taxon>
        <taxon>Mollusca</taxon>
        <taxon>Bivalvia</taxon>
        <taxon>Autobranchia</taxon>
        <taxon>Heteroconchia</taxon>
        <taxon>Palaeoheterodonta</taxon>
        <taxon>Unionida</taxon>
        <taxon>Unionoidea</taxon>
        <taxon>Unionidae</taxon>
        <taxon>Ambleminae</taxon>
        <taxon>Lampsilini</taxon>
        <taxon>Potamilus</taxon>
    </lineage>
</organism>
<keyword evidence="3" id="KW-1185">Reference proteome</keyword>
<dbReference type="EMBL" id="JAEAOA010002125">
    <property type="protein sequence ID" value="KAK3604558.1"/>
    <property type="molecule type" value="Genomic_DNA"/>
</dbReference>
<feature type="transmembrane region" description="Helical" evidence="1">
    <location>
        <begin position="61"/>
        <end position="82"/>
    </location>
</feature>
<keyword evidence="1" id="KW-0472">Membrane</keyword>
<dbReference type="Proteomes" id="UP001195483">
    <property type="component" value="Unassembled WGS sequence"/>
</dbReference>
<proteinExistence type="predicted"/>
<accession>A0AAE0W737</accession>
<protein>
    <submittedName>
        <fullName evidence="2">Uncharacterized protein</fullName>
    </submittedName>
</protein>
<evidence type="ECO:0000313" key="3">
    <source>
        <dbReference type="Proteomes" id="UP001195483"/>
    </source>
</evidence>
<reference evidence="2" key="1">
    <citation type="journal article" date="2021" name="Genome Biol. Evol.">
        <title>A High-Quality Reference Genome for a Parasitic Bivalve with Doubly Uniparental Inheritance (Bivalvia: Unionida).</title>
        <authorList>
            <person name="Smith C.H."/>
        </authorList>
    </citation>
    <scope>NUCLEOTIDE SEQUENCE</scope>
    <source>
        <strain evidence="2">CHS0354</strain>
    </source>
</reference>
<dbReference type="AlphaFoldDB" id="A0AAE0W737"/>
<keyword evidence="1" id="KW-1133">Transmembrane helix</keyword>
<comment type="caution">
    <text evidence="2">The sequence shown here is derived from an EMBL/GenBank/DDBJ whole genome shotgun (WGS) entry which is preliminary data.</text>
</comment>
<reference evidence="2" key="3">
    <citation type="submission" date="2023-05" db="EMBL/GenBank/DDBJ databases">
        <authorList>
            <person name="Smith C.H."/>
        </authorList>
    </citation>
    <scope>NUCLEOTIDE SEQUENCE</scope>
    <source>
        <strain evidence="2">CHS0354</strain>
        <tissue evidence="2">Mantle</tissue>
    </source>
</reference>
<keyword evidence="1" id="KW-0812">Transmembrane</keyword>
<evidence type="ECO:0000313" key="2">
    <source>
        <dbReference type="EMBL" id="KAK3604558.1"/>
    </source>
</evidence>
<gene>
    <name evidence="2" type="ORF">CHS0354_036289</name>
</gene>
<evidence type="ECO:0000256" key="1">
    <source>
        <dbReference type="SAM" id="Phobius"/>
    </source>
</evidence>
<reference evidence="2" key="2">
    <citation type="journal article" date="2021" name="Genome Biol. Evol.">
        <title>Developing a high-quality reference genome for a parasitic bivalve with doubly uniparental inheritance (Bivalvia: Unionida).</title>
        <authorList>
            <person name="Smith C.H."/>
        </authorList>
    </citation>
    <scope>NUCLEOTIDE SEQUENCE</scope>
    <source>
        <strain evidence="2">CHS0354</strain>
        <tissue evidence="2">Mantle</tissue>
    </source>
</reference>
<sequence>MNGIFWAGIAATSDTVADDIVTGEFQIILETSLLIKLENIGAVMNEEVIGETSTDRSFLEYVLVLAAVIIFIMMMFAFPSLLSSSTSSERVLLVVVHK</sequence>
<name>A0AAE0W737_9BIVA</name>